<dbReference type="EMBL" id="PUUG01000050">
    <property type="protein sequence ID" value="PQP79513.1"/>
    <property type="molecule type" value="Genomic_DNA"/>
</dbReference>
<organism evidence="2 3">
    <name type="scientific">Candidatus Phytoplasma phoenicium</name>
    <dbReference type="NCBI Taxonomy" id="198422"/>
    <lineage>
        <taxon>Bacteria</taxon>
        <taxon>Bacillati</taxon>
        <taxon>Mycoplasmatota</taxon>
        <taxon>Mollicutes</taxon>
        <taxon>Acholeplasmatales</taxon>
        <taxon>Acholeplasmataceae</taxon>
        <taxon>Candidatus Phytoplasma</taxon>
        <taxon>16SrIX (Pigeon pea witches'-broom group)</taxon>
    </lineage>
</organism>
<keyword evidence="3" id="KW-1185">Reference proteome</keyword>
<dbReference type="AlphaFoldDB" id="A0A2S8NU52"/>
<evidence type="ECO:0000259" key="1">
    <source>
        <dbReference type="Pfam" id="PF12113"/>
    </source>
</evidence>
<reference evidence="2 3" key="1">
    <citation type="submission" date="2018-02" db="EMBL/GenBank/DDBJ databases">
        <title>Metagenomics reveals mixed infection of spiroplasma and phytoplasma in chicory.</title>
        <authorList>
            <person name="Polano C."/>
            <person name="Moruzzi S."/>
            <person name="Ermacora P."/>
            <person name="Ferrini F."/>
            <person name="Martini M."/>
            <person name="Firrao G."/>
        </authorList>
    </citation>
    <scope>NUCLEOTIDE SEQUENCE [LARGE SCALE GENOMIC DNA]</scope>
    <source>
        <strain evidence="2 3">ChiP</strain>
    </source>
</reference>
<proteinExistence type="predicted"/>
<feature type="domain" description="Sequence-variable mosaic (SVM) signal sequence" evidence="1">
    <location>
        <begin position="1"/>
        <end position="28"/>
    </location>
</feature>
<comment type="caution">
    <text evidence="2">The sequence shown here is derived from an EMBL/GenBank/DDBJ whole genome shotgun (WGS) entry which is preliminary data.</text>
</comment>
<evidence type="ECO:0000313" key="2">
    <source>
        <dbReference type="EMBL" id="PQP79513.1"/>
    </source>
</evidence>
<sequence length="118" mass="14042">MFKLQNQFKIISICLFILLGLFINNNKNLYAYPGIDLEVRQHQLEEEINSLMLELTNVFSDTNLESQTRFHRIVVISNILNIVRNELEIINQKIIERNQYTIYKDKITKINKTNNRKS</sequence>
<dbReference type="Pfam" id="PF12113">
    <property type="entry name" value="SVM_signal"/>
    <property type="match status" value="1"/>
</dbReference>
<name>A0A2S8NU52_9MOLU</name>
<dbReference type="Proteomes" id="UP000238672">
    <property type="component" value="Unassembled WGS sequence"/>
</dbReference>
<evidence type="ECO:0000313" key="3">
    <source>
        <dbReference type="Proteomes" id="UP000238672"/>
    </source>
</evidence>
<protein>
    <submittedName>
        <fullName evidence="2">Effector protein</fullName>
    </submittedName>
</protein>
<gene>
    <name evidence="2" type="ORF">C6B37_01710</name>
</gene>
<dbReference type="InterPro" id="IPR021970">
    <property type="entry name" value="SVM_signal"/>
</dbReference>
<accession>A0A2S8NU52</accession>